<name>A0A6J5Q290_9CAUD</name>
<evidence type="ECO:0000313" key="4">
    <source>
        <dbReference type="EMBL" id="CAB4214964.1"/>
    </source>
</evidence>
<dbReference type="EMBL" id="LR796966">
    <property type="protein sequence ID" value="CAB4178550.1"/>
    <property type="molecule type" value="Genomic_DNA"/>
</dbReference>
<protein>
    <submittedName>
        <fullName evidence="1">Uncharacterized protein</fullName>
    </submittedName>
</protein>
<evidence type="ECO:0000313" key="5">
    <source>
        <dbReference type="EMBL" id="CAB5230282.1"/>
    </source>
</evidence>
<sequence>MTAQPLSRAVLVFRLRNESVLLPVEVAGRLNVTLVFTTMAVTVALYRKVPLPSVVSAIAAPPAVRATWNVLAA</sequence>
<dbReference type="EMBL" id="LR797419">
    <property type="protein sequence ID" value="CAB4214964.1"/>
    <property type="molecule type" value="Genomic_DNA"/>
</dbReference>
<proteinExistence type="predicted"/>
<organism evidence="1">
    <name type="scientific">uncultured Caudovirales phage</name>
    <dbReference type="NCBI Taxonomy" id="2100421"/>
    <lineage>
        <taxon>Viruses</taxon>
        <taxon>Duplodnaviria</taxon>
        <taxon>Heunggongvirae</taxon>
        <taxon>Uroviricota</taxon>
        <taxon>Caudoviricetes</taxon>
        <taxon>Peduoviridae</taxon>
        <taxon>Maltschvirus</taxon>
        <taxon>Maltschvirus maltsch</taxon>
    </lineage>
</organism>
<evidence type="ECO:0000313" key="3">
    <source>
        <dbReference type="EMBL" id="CAB4202951.1"/>
    </source>
</evidence>
<evidence type="ECO:0000313" key="1">
    <source>
        <dbReference type="EMBL" id="CAB4178550.1"/>
    </source>
</evidence>
<gene>
    <name evidence="1" type="ORF">UFOVP1018_6</name>
    <name evidence="2" type="ORF">UFOVP1105_7</name>
    <name evidence="3" type="ORF">UFOVP1372_51</name>
    <name evidence="4" type="ORF">UFOVP1470_8</name>
    <name evidence="5" type="ORF">UFOVP1557_51</name>
</gene>
<evidence type="ECO:0000313" key="2">
    <source>
        <dbReference type="EMBL" id="CAB4183801.1"/>
    </source>
</evidence>
<reference evidence="1" key="1">
    <citation type="submission" date="2020-05" db="EMBL/GenBank/DDBJ databases">
        <authorList>
            <person name="Chiriac C."/>
            <person name="Salcher M."/>
            <person name="Ghai R."/>
            <person name="Kavagutti S V."/>
        </authorList>
    </citation>
    <scope>NUCLEOTIDE SEQUENCE</scope>
</reference>
<dbReference type="EMBL" id="LR797054">
    <property type="protein sequence ID" value="CAB4183801.1"/>
    <property type="molecule type" value="Genomic_DNA"/>
</dbReference>
<dbReference type="EMBL" id="LR797319">
    <property type="protein sequence ID" value="CAB4202951.1"/>
    <property type="molecule type" value="Genomic_DNA"/>
</dbReference>
<accession>A0A6J5Q290</accession>
<dbReference type="EMBL" id="LR798407">
    <property type="protein sequence ID" value="CAB5230282.1"/>
    <property type="molecule type" value="Genomic_DNA"/>
</dbReference>